<evidence type="ECO:0000256" key="6">
    <source>
        <dbReference type="ARBA" id="ARBA00022824"/>
    </source>
</evidence>
<keyword evidence="4 9" id="KW-0812">Transmembrane</keyword>
<dbReference type="PANTHER" id="PTHR12692:SF0">
    <property type="entry name" value="GH11935P"/>
    <property type="match status" value="1"/>
</dbReference>
<evidence type="ECO:0000256" key="8">
    <source>
        <dbReference type="ARBA" id="ARBA00023136"/>
    </source>
</evidence>
<keyword evidence="11" id="KW-1185">Reference proteome</keyword>
<proteinExistence type="inferred from homology"/>
<comment type="subcellular location">
    <subcellularLocation>
        <location evidence="2">Endoplasmic reticulum membrane</location>
        <topology evidence="2">Multi-pass membrane protein</topology>
    </subcellularLocation>
</comment>
<accession>A0AAN0JS58</accession>
<evidence type="ECO:0000256" key="4">
    <source>
        <dbReference type="ARBA" id="ARBA00022692"/>
    </source>
</evidence>
<evidence type="ECO:0000313" key="11">
    <source>
        <dbReference type="Proteomes" id="UP000007879"/>
    </source>
</evidence>
<reference evidence="10" key="2">
    <citation type="submission" date="2024-06" db="UniProtKB">
        <authorList>
            <consortium name="EnsemblMetazoa"/>
        </authorList>
    </citation>
    <scope>IDENTIFICATION</scope>
</reference>
<dbReference type="AlphaFoldDB" id="A0AAN0JS58"/>
<dbReference type="EnsemblMetazoa" id="XM_020004290.1">
    <property type="protein sequence ID" value="XP_019859849.1"/>
    <property type="gene ID" value="LOC100641454"/>
</dbReference>
<dbReference type="RefSeq" id="XP_019859849.1">
    <property type="nucleotide sequence ID" value="XM_020004290.1"/>
</dbReference>
<feature type="transmembrane region" description="Helical" evidence="9">
    <location>
        <begin position="167"/>
        <end position="186"/>
    </location>
</feature>
<dbReference type="InterPro" id="IPR021149">
    <property type="entry name" value="OligosaccharylTrfase_OST3/OST6"/>
</dbReference>
<protein>
    <recommendedName>
        <fullName evidence="12">Magnesium transporter protein 1</fullName>
    </recommendedName>
</protein>
<dbReference type="PANTHER" id="PTHR12692">
    <property type="entry name" value="DOLICHYL-DIPHOSPHOOLIGOSACCHARIDE--PROTEIN GLYCOSYLTRANSFERASE-RELATED"/>
    <property type="match status" value="1"/>
</dbReference>
<evidence type="ECO:0000256" key="5">
    <source>
        <dbReference type="ARBA" id="ARBA00022729"/>
    </source>
</evidence>
<evidence type="ECO:0000256" key="7">
    <source>
        <dbReference type="ARBA" id="ARBA00022989"/>
    </source>
</evidence>
<keyword evidence="6" id="KW-0256">Endoplasmic reticulum</keyword>
<evidence type="ECO:0000256" key="3">
    <source>
        <dbReference type="ARBA" id="ARBA00009561"/>
    </source>
</evidence>
<feature type="transmembrane region" description="Helical" evidence="9">
    <location>
        <begin position="279"/>
        <end position="302"/>
    </location>
</feature>
<dbReference type="Proteomes" id="UP000007879">
    <property type="component" value="Unassembled WGS sequence"/>
</dbReference>
<reference evidence="11" key="1">
    <citation type="journal article" date="2010" name="Nature">
        <title>The Amphimedon queenslandica genome and the evolution of animal complexity.</title>
        <authorList>
            <person name="Srivastava M."/>
            <person name="Simakov O."/>
            <person name="Chapman J."/>
            <person name="Fahey B."/>
            <person name="Gauthier M.E."/>
            <person name="Mitros T."/>
            <person name="Richards G.S."/>
            <person name="Conaco C."/>
            <person name="Dacre M."/>
            <person name="Hellsten U."/>
            <person name="Larroux C."/>
            <person name="Putnam N.H."/>
            <person name="Stanke M."/>
            <person name="Adamska M."/>
            <person name="Darling A."/>
            <person name="Degnan S.M."/>
            <person name="Oakley T.H."/>
            <person name="Plachetzki D.C."/>
            <person name="Zhai Y."/>
            <person name="Adamski M."/>
            <person name="Calcino A."/>
            <person name="Cummins S.F."/>
            <person name="Goodstein D.M."/>
            <person name="Harris C."/>
            <person name="Jackson D.J."/>
            <person name="Leys S.P."/>
            <person name="Shu S."/>
            <person name="Woodcroft B.J."/>
            <person name="Vervoort M."/>
            <person name="Kosik K.S."/>
            <person name="Manning G."/>
            <person name="Degnan B.M."/>
            <person name="Rokhsar D.S."/>
        </authorList>
    </citation>
    <scope>NUCLEOTIDE SEQUENCE [LARGE SCALE GENOMIC DNA]</scope>
</reference>
<evidence type="ECO:0000256" key="2">
    <source>
        <dbReference type="ARBA" id="ARBA00004477"/>
    </source>
</evidence>
<evidence type="ECO:0000313" key="10">
    <source>
        <dbReference type="EnsemblMetazoa" id="XP_019859849.1"/>
    </source>
</evidence>
<keyword evidence="8 9" id="KW-0472">Membrane</keyword>
<feature type="transmembrane region" description="Helical" evidence="9">
    <location>
        <begin position="246"/>
        <end position="267"/>
    </location>
</feature>
<feature type="transmembrane region" description="Helical" evidence="9">
    <location>
        <begin position="198"/>
        <end position="217"/>
    </location>
</feature>
<dbReference type="Gene3D" id="3.40.30.10">
    <property type="entry name" value="Glutaredoxin"/>
    <property type="match status" value="1"/>
</dbReference>
<dbReference type="GeneID" id="100641454"/>
<dbReference type="Pfam" id="PF04756">
    <property type="entry name" value="OST3_OST6"/>
    <property type="match status" value="1"/>
</dbReference>
<dbReference type="KEGG" id="aqu:100641454"/>
<comment type="function">
    <text evidence="1">Subunit of the oligosaccharyl transferase (OST) complex that catalyzes the initial transfer of a defined glycan (Glc(3)Man(9)GlcNAc(2) in eukaryotes) from the lipid carrier dolichol-pyrophosphate to an asparagine residue within an Asn-X-Ser/Thr consensus motif in nascent polypeptide chains, the first step in protein N-glycosylation. N-glycosylation occurs cotranslationally and the complex associates with the Sec61 complex at the channel-forming translocon complex that mediates protein translocation across the endoplasmic reticulum (ER). All subunits are required for a maximal enzyme activity.</text>
</comment>
<sequence>MAISTQESEVMIFLIPSNKIRQNTVQRLLQLLEKVTVICNKKPSLLLYIQRVHVQCTCTCTLILFPFSPLRQAYEEYEILANSWRYSQQYSSQLFFVMIDIDEDGMDVFQQLRLTTAPTYFHFPPSGKRKNEDKYDITRFGFTCEPLANWVADRTGVKISIVRPPNFTVMLIWIPLLVVAAVVGYLKRENLHYFYDSRLWATIAMAWIFIMLSGQMWNHIRGPPFSHRNHQTGQVGYFSGTSQYQFIAETYIIMLLYAVLSIGMVLMGDKFKVFEEMGIQKYTPVIGLIIVVVVFGYLLSIFRAKYGGYPYSFLFS</sequence>
<comment type="similarity">
    <text evidence="3">Belongs to the OST3/OST6 family.</text>
</comment>
<evidence type="ECO:0008006" key="12">
    <source>
        <dbReference type="Google" id="ProtNLM"/>
    </source>
</evidence>
<name>A0AAN0JS58_AMPQE</name>
<keyword evidence="7 9" id="KW-1133">Transmembrane helix</keyword>
<dbReference type="GO" id="GO:0008250">
    <property type="term" value="C:oligosaccharyltransferase complex"/>
    <property type="evidence" value="ECO:0007669"/>
    <property type="project" value="TreeGrafter"/>
</dbReference>
<evidence type="ECO:0000256" key="1">
    <source>
        <dbReference type="ARBA" id="ARBA00002791"/>
    </source>
</evidence>
<keyword evidence="5" id="KW-0732">Signal</keyword>
<organism evidence="10 11">
    <name type="scientific">Amphimedon queenslandica</name>
    <name type="common">Sponge</name>
    <dbReference type="NCBI Taxonomy" id="400682"/>
    <lineage>
        <taxon>Eukaryota</taxon>
        <taxon>Metazoa</taxon>
        <taxon>Porifera</taxon>
        <taxon>Demospongiae</taxon>
        <taxon>Heteroscleromorpha</taxon>
        <taxon>Haplosclerida</taxon>
        <taxon>Niphatidae</taxon>
        <taxon>Amphimedon</taxon>
    </lineage>
</organism>
<dbReference type="GO" id="GO:0018279">
    <property type="term" value="P:protein N-linked glycosylation via asparagine"/>
    <property type="evidence" value="ECO:0007669"/>
    <property type="project" value="TreeGrafter"/>
</dbReference>
<evidence type="ECO:0000256" key="9">
    <source>
        <dbReference type="SAM" id="Phobius"/>
    </source>
</evidence>